<reference evidence="2" key="1">
    <citation type="submission" date="2013-08" db="EMBL/GenBank/DDBJ databases">
        <authorList>
            <person name="Mendez C."/>
            <person name="Richter M."/>
            <person name="Ferrer M."/>
            <person name="Sanchez J."/>
        </authorList>
    </citation>
    <scope>NUCLEOTIDE SEQUENCE</scope>
</reference>
<gene>
    <name evidence="2" type="ORF">B1B_11682</name>
</gene>
<feature type="transmembrane region" description="Helical" evidence="1">
    <location>
        <begin position="101"/>
        <end position="124"/>
    </location>
</feature>
<dbReference type="PANTHER" id="PTHR43229">
    <property type="entry name" value="NODULATION PROTEIN J"/>
    <property type="match status" value="1"/>
</dbReference>
<keyword evidence="1" id="KW-1133">Transmembrane helix</keyword>
<reference evidence="2" key="2">
    <citation type="journal article" date="2014" name="ISME J.">
        <title>Microbial stratification in low pH oxic and suboxic macroscopic growths along an acid mine drainage.</title>
        <authorList>
            <person name="Mendez-Garcia C."/>
            <person name="Mesa V."/>
            <person name="Sprenger R.R."/>
            <person name="Richter M."/>
            <person name="Diez M.S."/>
            <person name="Solano J."/>
            <person name="Bargiela R."/>
            <person name="Golyshina O.V."/>
            <person name="Manteca A."/>
            <person name="Ramos J.L."/>
            <person name="Gallego J.R."/>
            <person name="Llorente I."/>
            <person name="Martins Dos Santos V.A."/>
            <person name="Jensen O.N."/>
            <person name="Pelaez A.I."/>
            <person name="Sanchez J."/>
            <person name="Ferrer M."/>
        </authorList>
    </citation>
    <scope>NUCLEOTIDE SEQUENCE</scope>
</reference>
<feature type="transmembrane region" description="Helical" evidence="1">
    <location>
        <begin position="198"/>
        <end position="218"/>
    </location>
</feature>
<feature type="transmembrane region" description="Helical" evidence="1">
    <location>
        <begin position="167"/>
        <end position="186"/>
    </location>
</feature>
<keyword evidence="1" id="KW-0472">Membrane</keyword>
<sequence length="254" mass="27785">MRTSESPAPYRAFRGLSAFFWTEVRVQSHESTAMATSMVVQGVLLVFVFILDRSLLPVAFLGAIIFSMFTMGQRLLNEAAYVRIDHKATDLYLASPLTPEAFFLGMAAGVMLVYLTPVIILFAFAEIVVGYSVPTILLLAGTGALVWLFSASFGYVISTFFRDNRAIWAYASLIFNGFGVLPPVFYPLSYFPMALQPIALMLPPSAATALLQVSIGVTSLSTGAIALAATALVAETLAMFLFTIYWARRKVRED</sequence>
<protein>
    <submittedName>
        <fullName evidence="2">ABC-2 type transporter</fullName>
    </submittedName>
</protein>
<feature type="transmembrane region" description="Helical" evidence="1">
    <location>
        <begin position="224"/>
        <end position="247"/>
    </location>
</feature>
<evidence type="ECO:0000256" key="1">
    <source>
        <dbReference type="SAM" id="Phobius"/>
    </source>
</evidence>
<dbReference type="AlphaFoldDB" id="T0ZLX4"/>
<dbReference type="InterPro" id="IPR051784">
    <property type="entry name" value="Nod_factor_ABC_transporter"/>
</dbReference>
<dbReference type="EMBL" id="AUZY01007617">
    <property type="protein sequence ID" value="EQD49346.1"/>
    <property type="molecule type" value="Genomic_DNA"/>
</dbReference>
<dbReference type="PANTHER" id="PTHR43229:SF3">
    <property type="entry name" value="ABC-TYPE MULTIDRUG TRANSPORT SYSTEM, PERMEASE COMPONENT"/>
    <property type="match status" value="1"/>
</dbReference>
<feature type="transmembrane region" description="Helical" evidence="1">
    <location>
        <begin position="136"/>
        <end position="161"/>
    </location>
</feature>
<proteinExistence type="predicted"/>
<name>T0ZLX4_9ZZZZ</name>
<organism evidence="2">
    <name type="scientific">mine drainage metagenome</name>
    <dbReference type="NCBI Taxonomy" id="410659"/>
    <lineage>
        <taxon>unclassified sequences</taxon>
        <taxon>metagenomes</taxon>
        <taxon>ecological metagenomes</taxon>
    </lineage>
</organism>
<evidence type="ECO:0000313" key="2">
    <source>
        <dbReference type="EMBL" id="EQD49346.1"/>
    </source>
</evidence>
<accession>T0ZLX4</accession>
<keyword evidence="1" id="KW-0812">Transmembrane</keyword>
<comment type="caution">
    <text evidence="2">The sequence shown here is derived from an EMBL/GenBank/DDBJ whole genome shotgun (WGS) entry which is preliminary data.</text>
</comment>